<evidence type="ECO:0000313" key="5">
    <source>
        <dbReference type="Proteomes" id="UP000291072"/>
    </source>
</evidence>
<dbReference type="OrthoDB" id="9790442at2"/>
<sequence length="214" mass="26154">MALRNTLQIYFITNKQREEYESLSDIWRAYFNIKTYYISEKNAASLIGKKVDFLFIDNDVKKSTITREYLNEIRKFNPYFKNVWFHDIFFKDRTYEFLKSGADDIIYFEAEFEYMKWKTIALLRRRWETHSNDNVVFHRGLIVNNLNNECFLNDKHIELSKKEFQVLKVIVEAEPDEFVQRQHIYKTVWKHDDNDPTRVVQQIIQNLKRKIKTR</sequence>
<feature type="DNA-binding region" description="OmpR/PhoB-type" evidence="2">
    <location>
        <begin position="133"/>
        <end position="214"/>
    </location>
</feature>
<dbReference type="Proteomes" id="UP000291072">
    <property type="component" value="Unassembled WGS sequence"/>
</dbReference>
<keyword evidence="1 2" id="KW-0238">DNA-binding</keyword>
<dbReference type="CDD" id="cd00383">
    <property type="entry name" value="trans_reg_C"/>
    <property type="match status" value="1"/>
</dbReference>
<dbReference type="GO" id="GO:0000160">
    <property type="term" value="P:phosphorelay signal transduction system"/>
    <property type="evidence" value="ECO:0007669"/>
    <property type="project" value="InterPro"/>
</dbReference>
<dbReference type="InterPro" id="IPR016032">
    <property type="entry name" value="Sig_transdc_resp-reg_C-effctor"/>
</dbReference>
<feature type="domain" description="OmpR/PhoB-type" evidence="3">
    <location>
        <begin position="133"/>
        <end position="214"/>
    </location>
</feature>
<dbReference type="GO" id="GO:0003677">
    <property type="term" value="F:DNA binding"/>
    <property type="evidence" value="ECO:0007669"/>
    <property type="project" value="UniProtKB-UniRule"/>
</dbReference>
<accession>A0A4R0XJ20</accession>
<evidence type="ECO:0000259" key="3">
    <source>
        <dbReference type="PROSITE" id="PS51755"/>
    </source>
</evidence>
<dbReference type="SUPFAM" id="SSF46894">
    <property type="entry name" value="C-terminal effector domain of the bipartite response regulators"/>
    <property type="match status" value="1"/>
</dbReference>
<keyword evidence="5" id="KW-1185">Reference proteome</keyword>
<dbReference type="GO" id="GO:0006355">
    <property type="term" value="P:regulation of DNA-templated transcription"/>
    <property type="evidence" value="ECO:0007669"/>
    <property type="project" value="InterPro"/>
</dbReference>
<evidence type="ECO:0000256" key="2">
    <source>
        <dbReference type="PROSITE-ProRule" id="PRU01091"/>
    </source>
</evidence>
<comment type="caution">
    <text evidence="4">The sequence shown here is derived from an EMBL/GenBank/DDBJ whole genome shotgun (WGS) entry which is preliminary data.</text>
</comment>
<dbReference type="Gene3D" id="1.10.10.10">
    <property type="entry name" value="Winged helix-like DNA-binding domain superfamily/Winged helix DNA-binding domain"/>
    <property type="match status" value="1"/>
</dbReference>
<dbReference type="RefSeq" id="WP_131613657.1">
    <property type="nucleotide sequence ID" value="NZ_PSZP01000030.1"/>
</dbReference>
<organism evidence="4 5">
    <name type="scientific">Mycoplasma todarodis</name>
    <dbReference type="NCBI Taxonomy" id="1937191"/>
    <lineage>
        <taxon>Bacteria</taxon>
        <taxon>Bacillati</taxon>
        <taxon>Mycoplasmatota</taxon>
        <taxon>Mollicutes</taxon>
        <taxon>Mycoplasmataceae</taxon>
        <taxon>Mycoplasma</taxon>
    </lineage>
</organism>
<gene>
    <name evidence="4" type="ORF">C4B25_03475</name>
</gene>
<reference evidence="4 5" key="1">
    <citation type="submission" date="2018-02" db="EMBL/GenBank/DDBJ databases">
        <title>Mycoplasma marinum and Mycoplasma todarodis sp. nov., moderately halophilic and psychrotolerant mycoplasmas isolated from cephalopods.</title>
        <authorList>
            <person name="Viver T."/>
        </authorList>
    </citation>
    <scope>NUCLEOTIDE SEQUENCE [LARGE SCALE GENOMIC DNA]</scope>
    <source>
        <strain evidence="4 5">5H</strain>
    </source>
</reference>
<evidence type="ECO:0000313" key="4">
    <source>
        <dbReference type="EMBL" id="TCG10616.1"/>
    </source>
</evidence>
<dbReference type="InterPro" id="IPR036388">
    <property type="entry name" value="WH-like_DNA-bd_sf"/>
</dbReference>
<dbReference type="AlphaFoldDB" id="A0A4R0XJ20"/>
<dbReference type="PROSITE" id="PS51755">
    <property type="entry name" value="OMPR_PHOB"/>
    <property type="match status" value="1"/>
</dbReference>
<dbReference type="Pfam" id="PF00486">
    <property type="entry name" value="Trans_reg_C"/>
    <property type="match status" value="1"/>
</dbReference>
<proteinExistence type="predicted"/>
<dbReference type="EMBL" id="PSZP01000030">
    <property type="protein sequence ID" value="TCG10616.1"/>
    <property type="molecule type" value="Genomic_DNA"/>
</dbReference>
<name>A0A4R0XJ20_9MOLU</name>
<evidence type="ECO:0000256" key="1">
    <source>
        <dbReference type="ARBA" id="ARBA00023125"/>
    </source>
</evidence>
<protein>
    <recommendedName>
        <fullName evidence="3">OmpR/PhoB-type domain-containing protein</fullName>
    </recommendedName>
</protein>
<dbReference type="InterPro" id="IPR001867">
    <property type="entry name" value="OmpR/PhoB-type_DNA-bd"/>
</dbReference>